<evidence type="ECO:0000313" key="2">
    <source>
        <dbReference type="EMBL" id="OOM11378.1"/>
    </source>
</evidence>
<reference evidence="2 3" key="1">
    <citation type="submission" date="2016-05" db="EMBL/GenBank/DDBJ databases">
        <title>Microbial solvent formation.</title>
        <authorList>
            <person name="Poehlein A."/>
            <person name="Montoya Solano J.D."/>
            <person name="Flitsch S."/>
            <person name="Krabben P."/>
            <person name="Duerre P."/>
            <person name="Daniel R."/>
        </authorList>
    </citation>
    <scope>NUCLEOTIDE SEQUENCE [LARGE SCALE GENOMIC DNA]</scope>
    <source>
        <strain evidence="2 3">L1-8</strain>
    </source>
</reference>
<dbReference type="Pfam" id="PF07963">
    <property type="entry name" value="N_methyl"/>
    <property type="match status" value="1"/>
</dbReference>
<dbReference type="Proteomes" id="UP000191154">
    <property type="component" value="Unassembled WGS sequence"/>
</dbReference>
<accession>A0A1S8N4T1</accession>
<dbReference type="NCBIfam" id="TIGR02532">
    <property type="entry name" value="IV_pilin_GFxxxE"/>
    <property type="match status" value="1"/>
</dbReference>
<dbReference type="Gene3D" id="3.30.700.10">
    <property type="entry name" value="Glycoprotein, Type 4 Pilin"/>
    <property type="match status" value="1"/>
</dbReference>
<feature type="transmembrane region" description="Helical" evidence="1">
    <location>
        <begin position="21"/>
        <end position="39"/>
    </location>
</feature>
<dbReference type="EMBL" id="LZYZ01000005">
    <property type="protein sequence ID" value="OOM11378.1"/>
    <property type="molecule type" value="Genomic_DNA"/>
</dbReference>
<gene>
    <name evidence="2" type="primary">pilE</name>
    <name evidence="2" type="ORF">CLOSAC_29380</name>
</gene>
<dbReference type="InterPro" id="IPR045584">
    <property type="entry name" value="Pilin-like"/>
</dbReference>
<evidence type="ECO:0000313" key="3">
    <source>
        <dbReference type="Proteomes" id="UP000191154"/>
    </source>
</evidence>
<sequence length="140" mass="15425">MKIKDNKRESYKNRKKGGFTLIEVIAVIAIIGILAAAILPRVNGYIKEAKKVKVVDQSRKVVMAVESYNLKASTPLSKSTTVQSAINNNGVKKYVDKSELQNLNITKTSLQDCYDILDGAEFDISSDSDSLITVESKVKN</sequence>
<protein>
    <submittedName>
        <fullName evidence="2">Fimbrial protein</fullName>
    </submittedName>
</protein>
<evidence type="ECO:0000256" key="1">
    <source>
        <dbReference type="SAM" id="Phobius"/>
    </source>
</evidence>
<proteinExistence type="predicted"/>
<keyword evidence="1" id="KW-0812">Transmembrane</keyword>
<dbReference type="PROSITE" id="PS00409">
    <property type="entry name" value="PROKAR_NTER_METHYL"/>
    <property type="match status" value="1"/>
</dbReference>
<keyword evidence="1" id="KW-1133">Transmembrane helix</keyword>
<dbReference type="AlphaFoldDB" id="A0A1S8N4T1"/>
<organism evidence="2 3">
    <name type="scientific">Clostridium saccharobutylicum</name>
    <dbReference type="NCBI Taxonomy" id="169679"/>
    <lineage>
        <taxon>Bacteria</taxon>
        <taxon>Bacillati</taxon>
        <taxon>Bacillota</taxon>
        <taxon>Clostridia</taxon>
        <taxon>Eubacteriales</taxon>
        <taxon>Clostridiaceae</taxon>
        <taxon>Clostridium</taxon>
    </lineage>
</organism>
<dbReference type="SUPFAM" id="SSF54523">
    <property type="entry name" value="Pili subunits"/>
    <property type="match status" value="1"/>
</dbReference>
<comment type="caution">
    <text evidence="2">The sequence shown here is derived from an EMBL/GenBank/DDBJ whole genome shotgun (WGS) entry which is preliminary data.</text>
</comment>
<name>A0A1S8N4T1_CLOSA</name>
<dbReference type="PANTHER" id="PTHR30093">
    <property type="entry name" value="GENERAL SECRETION PATHWAY PROTEIN G"/>
    <property type="match status" value="1"/>
</dbReference>
<dbReference type="InterPro" id="IPR012902">
    <property type="entry name" value="N_methyl_site"/>
</dbReference>
<dbReference type="RefSeq" id="WP_077866031.1">
    <property type="nucleotide sequence ID" value="NZ_LZYZ01000005.1"/>
</dbReference>
<keyword evidence="1" id="KW-0472">Membrane</keyword>
<dbReference type="STRING" id="169679.CSACC_03610"/>